<dbReference type="InterPro" id="IPR036612">
    <property type="entry name" value="KH_dom_type_1_sf"/>
</dbReference>
<proteinExistence type="predicted"/>
<dbReference type="PROSITE" id="PS00018">
    <property type="entry name" value="EF_HAND_1"/>
    <property type="match status" value="1"/>
</dbReference>
<dbReference type="PROSITE" id="PS50222">
    <property type="entry name" value="EF_HAND_2"/>
    <property type="match status" value="1"/>
</dbReference>
<keyword evidence="2" id="KW-0694">RNA-binding</keyword>
<evidence type="ECO:0000256" key="3">
    <source>
        <dbReference type="SAM" id="MobiDB-lite"/>
    </source>
</evidence>
<feature type="compositionally biased region" description="Basic and acidic residues" evidence="3">
    <location>
        <begin position="1346"/>
        <end position="1363"/>
    </location>
</feature>
<dbReference type="InterPro" id="IPR055256">
    <property type="entry name" value="KH_1_KHDC4/BBP-like"/>
</dbReference>
<sequence>MSSHLPSHWSVRTPENDSDVVHSPLRLGWRAEMANQEAPQRRKSAKQRAVNVSSSENIKVGEGYGKLWAGKDATYALAVLSLKPEDANKLDFTLEQFTDEQRTALAGWYKHFTARYPVVGRLQEYDGWDFSAIEKEAEKQRPFGLKEDQAEKKEEPVMLRAGDKVKLHGLDDEKLNGKIGVLRTLVASTGKFAIELDGNDARLTSMQAYERNPIQPGQQVLVVGASGGCGQFGVSLAGAMGANVDMDSLISIGQRFDMIYDTVSSNAPEDPNYEPVLRNSTADAAASPVQVQEQHMLVQKLPIAADVCVIGGAQSASEIECKRLLICTGSAQKRSAQALLQDAGATICPVAPLWVTYHHGLVYFLPACGNNFYEMQILRMLAAFRGRGLRALRALPPCTRGALHWRHGGIPSGVGISNVGTRSPHDLLTELSSIFAKEGVTTLSSLSATWFAKADQNVSKGLDPEEFRETMASVGLKLNDSESESLFAHFDLDNSGIITYGEFAKGLQGEMPSFSASLAFMHQHTGHFPSNHQQIKAARPRFDESETEEWLESLDAVVAKLGPTRARFLLHDLMEEAARLGVHIPQPVITPMVNTIPTSGEPDYPGDRSMEERLSNIIRWNAAVMVSDGNRRGGGVGGHIGTFASICDVIEVGMNHFFRGKDFGNGRGDSVWMQGHAAPGAYSRAFVEGRLGIDELMNFRRESAGKGVSSYPHPRLMPKFWENPTVSMGLGPLGAVYQARFFRYLHLRGLTDTSKSRVWAFVGDGEMDEPESITAISVAGRERLNNMIFIVNCNYQRLDGPVRGNSKVMQEYEGTFRGAGFDVIKLIWGGKFNELIEQDHDGKLIEALENTVDGDCQRLHAKADGALIRKDIFEKHGLLDRVAHWSDDELLEAFQTPGGHDHKKIYAAFSQAEKNAEMGGRPTVILVKTLKGYSLQTFLGRNTVHQKKMMSDSDMSLGCDAMGIPLTDEQLKAADAQNFFALKEDSPEVTYLKQRRQELGGFLPLRSPAKVSSLVELPTHETTYNMFDEGSKGREISTTMCFAQILRKMMQAGEFGQRVTLIVTDESRTFGIDAFFPIFKIHAPFGQNYTPVDADQVGDSIWQAADARARGFLIGATYGRTTLNGEGAQQLTCGILTLLVSAVFIRCSLLQYRHLQELIADAARTVGRSYDDVRPYVNLLEENWFDTVDSLRRGTIAAPDLQQLGLPLRFARELLSLAGAKGGAGGAPPPPPPALAKPAAAAAGVPAAPPPAPAVPAAVRVAPPVRAPPPVRAAPAAVQAAPAAVQAAPAAVQAAPAAVRATPAVPTPPAPTPKAAPVVVPPILVPQPLERHRLPQHPQQAKGSRGKSDGKEDWKDRRDEWNWEKGQGLTKGKSKRDRGGKGKSQGKPLDTASSQVQGLGLHTHKIFLDIDSPDPSFGLNGRLIGENGQNVKHIQDITGVTVHLGGQGSGDRASEHEQLHVLLRSGDAPSLEEAIRITNDLLDTVLEQYTAWQGGRAQGQESQKPQKGPGKSGDGHKGFGKLKGNARRGHFAARSWNQKGGYAHYPDEPANKRSRAH</sequence>
<dbReference type="Pfam" id="PF13833">
    <property type="entry name" value="EF-hand_8"/>
    <property type="match status" value="1"/>
</dbReference>
<accession>A0ABP0LJ08</accession>
<dbReference type="Gene3D" id="1.10.238.10">
    <property type="entry name" value="EF-hand"/>
    <property type="match status" value="1"/>
</dbReference>
<dbReference type="Proteomes" id="UP001642484">
    <property type="component" value="Unassembled WGS sequence"/>
</dbReference>
<dbReference type="InterPro" id="IPR005474">
    <property type="entry name" value="Transketolase_N"/>
</dbReference>
<comment type="caution">
    <text evidence="5">The sequence shown here is derived from an EMBL/GenBank/DDBJ whole genome shotgun (WGS) entry which is preliminary data.</text>
</comment>
<dbReference type="Gene3D" id="3.40.50.970">
    <property type="match status" value="3"/>
</dbReference>
<dbReference type="Gene3D" id="3.10.120.10">
    <property type="entry name" value="Cytochrome b5-like heme/steroid binding domain"/>
    <property type="match status" value="1"/>
</dbReference>
<protein>
    <recommendedName>
        <fullName evidence="4">EF-hand domain-containing protein</fullName>
    </recommendedName>
</protein>
<dbReference type="CDD" id="cd00051">
    <property type="entry name" value="EFh"/>
    <property type="match status" value="1"/>
</dbReference>
<keyword evidence="6" id="KW-1185">Reference proteome</keyword>
<dbReference type="InterPro" id="IPR011992">
    <property type="entry name" value="EF-hand-dom_pair"/>
</dbReference>
<evidence type="ECO:0000256" key="1">
    <source>
        <dbReference type="ARBA" id="ARBA00022837"/>
    </source>
</evidence>
<evidence type="ECO:0000313" key="5">
    <source>
        <dbReference type="EMBL" id="CAK9039178.1"/>
    </source>
</evidence>
<dbReference type="InterPro" id="IPR036400">
    <property type="entry name" value="Cyt_B5-like_heme/steroid_sf"/>
</dbReference>
<dbReference type="InterPro" id="IPR047889">
    <property type="entry name" value="KHDC4_KH-I_second"/>
</dbReference>
<dbReference type="SUPFAM" id="SSF54791">
    <property type="entry name" value="Eukaryotic type KH-domain (KH-domain type I)"/>
    <property type="match status" value="1"/>
</dbReference>
<feature type="region of interest" description="Disordered" evidence="3">
    <location>
        <begin position="1"/>
        <end position="20"/>
    </location>
</feature>
<dbReference type="CDD" id="cd22386">
    <property type="entry name" value="KH-I_KHDC4_rpt2"/>
    <property type="match status" value="1"/>
</dbReference>
<dbReference type="InterPro" id="IPR036291">
    <property type="entry name" value="NAD(P)-bd_dom_sf"/>
</dbReference>
<dbReference type="PANTHER" id="PTHR43825">
    <property type="entry name" value="PYRUVATE DEHYDROGENASE E1 COMPONENT"/>
    <property type="match status" value="1"/>
</dbReference>
<name>A0ABP0LJ08_9DINO</name>
<dbReference type="Pfam" id="PF17831">
    <property type="entry name" value="PDH_E1_M"/>
    <property type="match status" value="1"/>
</dbReference>
<dbReference type="SUPFAM" id="SSF52518">
    <property type="entry name" value="Thiamin diphosphate-binding fold (THDP-binding)"/>
    <property type="match status" value="2"/>
</dbReference>
<dbReference type="PANTHER" id="PTHR43825:SF3">
    <property type="entry name" value="PYRUVATE DEHYDROGENASE E1 COMPONENT"/>
    <property type="match status" value="1"/>
</dbReference>
<dbReference type="Pfam" id="PF00456">
    <property type="entry name" value="Transketolase_N"/>
    <property type="match status" value="1"/>
</dbReference>
<keyword evidence="1" id="KW-0106">Calcium</keyword>
<feature type="domain" description="EF-hand" evidence="4">
    <location>
        <begin position="478"/>
        <end position="513"/>
    </location>
</feature>
<evidence type="ECO:0000256" key="2">
    <source>
        <dbReference type="PROSITE-ProRule" id="PRU00117"/>
    </source>
</evidence>
<dbReference type="SMART" id="SM00054">
    <property type="entry name" value="EFh"/>
    <property type="match status" value="2"/>
</dbReference>
<dbReference type="EMBL" id="CAXAMN010012858">
    <property type="protein sequence ID" value="CAK9039178.1"/>
    <property type="molecule type" value="Genomic_DNA"/>
</dbReference>
<organism evidence="5 6">
    <name type="scientific">Durusdinium trenchii</name>
    <dbReference type="NCBI Taxonomy" id="1381693"/>
    <lineage>
        <taxon>Eukaryota</taxon>
        <taxon>Sar</taxon>
        <taxon>Alveolata</taxon>
        <taxon>Dinophyceae</taxon>
        <taxon>Suessiales</taxon>
        <taxon>Symbiodiniaceae</taxon>
        <taxon>Durusdinium</taxon>
    </lineage>
</organism>
<reference evidence="5 6" key="1">
    <citation type="submission" date="2024-02" db="EMBL/GenBank/DDBJ databases">
        <authorList>
            <person name="Chen Y."/>
            <person name="Shah S."/>
            <person name="Dougan E. K."/>
            <person name="Thang M."/>
            <person name="Chan C."/>
        </authorList>
    </citation>
    <scope>NUCLEOTIDE SEQUENCE [LARGE SCALE GENOMIC DNA]</scope>
</reference>
<dbReference type="SUPFAM" id="SSF47473">
    <property type="entry name" value="EF-hand"/>
    <property type="match status" value="1"/>
</dbReference>
<dbReference type="InterPro" id="IPR018247">
    <property type="entry name" value="EF_Hand_1_Ca_BS"/>
</dbReference>
<dbReference type="Gene3D" id="3.40.50.720">
    <property type="entry name" value="NAD(P)-binding Rossmann-like Domain"/>
    <property type="match status" value="1"/>
</dbReference>
<dbReference type="InterPro" id="IPR041621">
    <property type="entry name" value="PDH_E1_M"/>
</dbReference>
<dbReference type="Pfam" id="PF22675">
    <property type="entry name" value="KH-I_KHDC4-BBP"/>
    <property type="match status" value="1"/>
</dbReference>
<feature type="compositionally biased region" description="Basic residues" evidence="3">
    <location>
        <begin position="1518"/>
        <end position="1531"/>
    </location>
</feature>
<dbReference type="PROSITE" id="PS50084">
    <property type="entry name" value="KH_TYPE_1"/>
    <property type="match status" value="1"/>
</dbReference>
<dbReference type="Gene3D" id="3.30.1370.10">
    <property type="entry name" value="K Homology domain, type 1"/>
    <property type="match status" value="1"/>
</dbReference>
<evidence type="ECO:0000259" key="4">
    <source>
        <dbReference type="PROSITE" id="PS50222"/>
    </source>
</evidence>
<evidence type="ECO:0000313" key="6">
    <source>
        <dbReference type="Proteomes" id="UP001642484"/>
    </source>
</evidence>
<dbReference type="InterPro" id="IPR051157">
    <property type="entry name" value="PDH/Transketolase"/>
</dbReference>
<dbReference type="SUPFAM" id="SSF51735">
    <property type="entry name" value="NAD(P)-binding Rossmann-fold domains"/>
    <property type="match status" value="1"/>
</dbReference>
<feature type="region of interest" description="Disordered" evidence="3">
    <location>
        <begin position="1331"/>
        <end position="1395"/>
    </location>
</feature>
<feature type="region of interest" description="Disordered" evidence="3">
    <location>
        <begin position="1494"/>
        <end position="1557"/>
    </location>
</feature>
<dbReference type="InterPro" id="IPR002048">
    <property type="entry name" value="EF_hand_dom"/>
</dbReference>
<dbReference type="InterPro" id="IPR029061">
    <property type="entry name" value="THDP-binding"/>
</dbReference>
<gene>
    <name evidence="5" type="ORF">CCMP2556_LOCUS21313</name>
</gene>